<dbReference type="InterPro" id="IPR015815">
    <property type="entry name" value="HIBADH-related"/>
</dbReference>
<dbReference type="InterPro" id="IPR036291">
    <property type="entry name" value="NAD(P)-bd_dom_sf"/>
</dbReference>
<dbReference type="RefSeq" id="WP_083599183.1">
    <property type="nucleotide sequence ID" value="NZ_FQZQ01000001.1"/>
</dbReference>
<evidence type="ECO:0000259" key="3">
    <source>
        <dbReference type="Pfam" id="PF21761"/>
    </source>
</evidence>
<evidence type="ECO:0000313" key="4">
    <source>
        <dbReference type="EMBL" id="SHI41058.1"/>
    </source>
</evidence>
<dbReference type="Gene3D" id="1.10.1040.10">
    <property type="entry name" value="N-(1-d-carboxylethyl)-l-norvaline Dehydrogenase, domain 2"/>
    <property type="match status" value="1"/>
</dbReference>
<dbReference type="PANTHER" id="PTHR43580">
    <property type="entry name" value="OXIDOREDUCTASE GLYR1-RELATED"/>
    <property type="match status" value="1"/>
</dbReference>
<dbReference type="Proteomes" id="UP000183982">
    <property type="component" value="Unassembled WGS sequence"/>
</dbReference>
<organism evidence="4 5">
    <name type="scientific">Shimia gijangensis</name>
    <dbReference type="NCBI Taxonomy" id="1470563"/>
    <lineage>
        <taxon>Bacteria</taxon>
        <taxon>Pseudomonadati</taxon>
        <taxon>Pseudomonadota</taxon>
        <taxon>Alphaproteobacteria</taxon>
        <taxon>Rhodobacterales</taxon>
        <taxon>Roseobacteraceae</taxon>
    </lineage>
</organism>
<dbReference type="GO" id="GO:0050661">
    <property type="term" value="F:NADP binding"/>
    <property type="evidence" value="ECO:0007669"/>
    <property type="project" value="InterPro"/>
</dbReference>
<accession>A0A1M6AXK8</accession>
<dbReference type="OrthoDB" id="5524287at2"/>
<protein>
    <submittedName>
        <fullName evidence="4">3-hydroxyisobutyrate dehydrogenase</fullName>
    </submittedName>
</protein>
<proteinExistence type="predicted"/>
<sequence>MADIAFIGLGNMGLVLAKTAAKAGFDTVVWNRTADKAKPLQELGLIVAAGPKEAILTSPVIVVCVYDYEAADEILRQVGCAEALEGRVLVQLTTATPRTAKATHDWALQQGIFYLDGEIIAYPSDIGSDAARILVSGDEKALVTAAPLLRAFAPEIEYLGSDPSKASALNLATLSASLGRIIGTLNGAAICEAANIPLDQFYKNITKDADQDSDALIKSLKKIASGDLETAEATVEVWAGTSDYMTEFAVEAGYSPEISEFMRKLFDKAIKKGFGNHDVGALINILRS</sequence>
<dbReference type="Pfam" id="PF21761">
    <property type="entry name" value="RedAm-like_C"/>
    <property type="match status" value="1"/>
</dbReference>
<dbReference type="SUPFAM" id="SSF51735">
    <property type="entry name" value="NAD(P)-binding Rossmann-fold domains"/>
    <property type="match status" value="1"/>
</dbReference>
<dbReference type="InterPro" id="IPR008927">
    <property type="entry name" value="6-PGluconate_DH-like_C_sf"/>
</dbReference>
<dbReference type="InterPro" id="IPR051265">
    <property type="entry name" value="HIBADH-related_NP60_sf"/>
</dbReference>
<dbReference type="STRING" id="1470563.SAMN05444000_10171"/>
<dbReference type="PANTHER" id="PTHR43580:SF2">
    <property type="entry name" value="CYTOKINE-LIKE NUCLEAR FACTOR N-PAC"/>
    <property type="match status" value="1"/>
</dbReference>
<dbReference type="PIRSF" id="PIRSF000103">
    <property type="entry name" value="HIBADH"/>
    <property type="match status" value="1"/>
</dbReference>
<keyword evidence="1" id="KW-0560">Oxidoreductase</keyword>
<feature type="domain" description="6-phosphogluconate dehydrogenase NADP-binding" evidence="2">
    <location>
        <begin position="3"/>
        <end position="160"/>
    </location>
</feature>
<dbReference type="SUPFAM" id="SSF48179">
    <property type="entry name" value="6-phosphogluconate dehydrogenase C-terminal domain-like"/>
    <property type="match status" value="1"/>
</dbReference>
<dbReference type="Pfam" id="PF03446">
    <property type="entry name" value="NAD_binding_2"/>
    <property type="match status" value="1"/>
</dbReference>
<dbReference type="InterPro" id="IPR013328">
    <property type="entry name" value="6PGD_dom2"/>
</dbReference>
<feature type="domain" description="NADPH-dependent reductive aminase-like C-terminal" evidence="3">
    <location>
        <begin position="162"/>
        <end position="287"/>
    </location>
</feature>
<dbReference type="Gene3D" id="3.40.50.720">
    <property type="entry name" value="NAD(P)-binding Rossmann-like Domain"/>
    <property type="match status" value="1"/>
</dbReference>
<dbReference type="AlphaFoldDB" id="A0A1M6AXK8"/>
<name>A0A1M6AXK8_9RHOB</name>
<gene>
    <name evidence="4" type="ORF">SAMN05444000_10171</name>
</gene>
<evidence type="ECO:0000259" key="2">
    <source>
        <dbReference type="Pfam" id="PF03446"/>
    </source>
</evidence>
<dbReference type="GO" id="GO:0016491">
    <property type="term" value="F:oxidoreductase activity"/>
    <property type="evidence" value="ECO:0007669"/>
    <property type="project" value="UniProtKB-KW"/>
</dbReference>
<evidence type="ECO:0000256" key="1">
    <source>
        <dbReference type="ARBA" id="ARBA00023002"/>
    </source>
</evidence>
<evidence type="ECO:0000313" key="5">
    <source>
        <dbReference type="Proteomes" id="UP000183982"/>
    </source>
</evidence>
<dbReference type="InterPro" id="IPR048666">
    <property type="entry name" value="RedAm-like_C"/>
</dbReference>
<keyword evidence="5" id="KW-1185">Reference proteome</keyword>
<dbReference type="InterPro" id="IPR006115">
    <property type="entry name" value="6PGDH_NADP-bd"/>
</dbReference>
<dbReference type="EMBL" id="FQZQ01000001">
    <property type="protein sequence ID" value="SHI41058.1"/>
    <property type="molecule type" value="Genomic_DNA"/>
</dbReference>
<reference evidence="5" key="1">
    <citation type="submission" date="2016-11" db="EMBL/GenBank/DDBJ databases">
        <authorList>
            <person name="Varghese N."/>
            <person name="Submissions S."/>
        </authorList>
    </citation>
    <scope>NUCLEOTIDE SEQUENCE [LARGE SCALE GENOMIC DNA]</scope>
    <source>
        <strain evidence="5">DSM 100564</strain>
    </source>
</reference>